<dbReference type="SUPFAM" id="SSF46785">
    <property type="entry name" value="Winged helix' DNA-binding domain"/>
    <property type="match status" value="1"/>
</dbReference>
<dbReference type="PANTHER" id="PTHR30432:SF1">
    <property type="entry name" value="DNA-BINDING TRANSCRIPTIONAL DUAL REGULATOR MODE"/>
    <property type="match status" value="1"/>
</dbReference>
<protein>
    <submittedName>
        <fullName evidence="2">LysR family transcriptional regulator</fullName>
    </submittedName>
</protein>
<comment type="caution">
    <text evidence="2">The sequence shown here is derived from an EMBL/GenBank/DDBJ whole genome shotgun (WGS) entry which is preliminary data.</text>
</comment>
<organism evidence="2 3">
    <name type="scientific">Helicobacter apodemus</name>
    <dbReference type="NCBI Taxonomy" id="135569"/>
    <lineage>
        <taxon>Bacteria</taxon>
        <taxon>Pseudomonadati</taxon>
        <taxon>Campylobacterota</taxon>
        <taxon>Epsilonproteobacteria</taxon>
        <taxon>Campylobacterales</taxon>
        <taxon>Helicobacteraceae</taxon>
        <taxon>Helicobacter</taxon>
    </lineage>
</organism>
<dbReference type="Gene3D" id="1.10.10.10">
    <property type="entry name" value="Winged helix-like DNA-binding domain superfamily/Winged helix DNA-binding domain"/>
    <property type="match status" value="1"/>
</dbReference>
<accession>A0A4U8UKD5</accession>
<evidence type="ECO:0000259" key="1">
    <source>
        <dbReference type="Pfam" id="PF00126"/>
    </source>
</evidence>
<sequence length="133" mass="15389">MEIQGRIWIKEKGKNFLGYGKVELLERIAKSGSISKAAKEMRMSYKAAWDCVDAMNKLSKEPLVLTIKGGKNGGGAKITQKGREMIEVFHQMREFHEQLLGFLERNFYAWEEFLEQRDKILSLIQRSSNENEC</sequence>
<dbReference type="InterPro" id="IPR036390">
    <property type="entry name" value="WH_DNA-bd_sf"/>
</dbReference>
<dbReference type="Proteomes" id="UP000029920">
    <property type="component" value="Unassembled WGS sequence"/>
</dbReference>
<feature type="domain" description="HTH lysR-type" evidence="1">
    <location>
        <begin position="22"/>
        <end position="82"/>
    </location>
</feature>
<evidence type="ECO:0000313" key="3">
    <source>
        <dbReference type="Proteomes" id="UP000029920"/>
    </source>
</evidence>
<dbReference type="PANTHER" id="PTHR30432">
    <property type="entry name" value="TRANSCRIPTIONAL REGULATOR MODE"/>
    <property type="match status" value="1"/>
</dbReference>
<dbReference type="InterPro" id="IPR000847">
    <property type="entry name" value="LysR_HTH_N"/>
</dbReference>
<dbReference type="AlphaFoldDB" id="A0A4U8UKD5"/>
<evidence type="ECO:0000313" key="2">
    <source>
        <dbReference type="EMBL" id="TLE17000.1"/>
    </source>
</evidence>
<keyword evidence="3" id="KW-1185">Reference proteome</keyword>
<dbReference type="GO" id="GO:0003700">
    <property type="term" value="F:DNA-binding transcription factor activity"/>
    <property type="evidence" value="ECO:0007669"/>
    <property type="project" value="InterPro"/>
</dbReference>
<proteinExistence type="predicted"/>
<name>A0A4U8UKD5_9HELI</name>
<dbReference type="EMBL" id="JRPC02000002">
    <property type="protein sequence ID" value="TLE17000.1"/>
    <property type="molecule type" value="Genomic_DNA"/>
</dbReference>
<dbReference type="InterPro" id="IPR051815">
    <property type="entry name" value="Molybdate_resp_trans_reg"/>
</dbReference>
<reference evidence="2 3" key="1">
    <citation type="journal article" date="2014" name="Genome Announc.">
        <title>Draft genome sequences of eight enterohepatic helicobacter species isolated from both laboratory and wild rodents.</title>
        <authorList>
            <person name="Sheh A."/>
            <person name="Shen Z."/>
            <person name="Fox J.G."/>
        </authorList>
    </citation>
    <scope>NUCLEOTIDE SEQUENCE [LARGE SCALE GENOMIC DNA]</scope>
    <source>
        <strain evidence="2 3">MIT-03-7007</strain>
    </source>
</reference>
<dbReference type="InterPro" id="IPR036388">
    <property type="entry name" value="WH-like_DNA-bd_sf"/>
</dbReference>
<dbReference type="Pfam" id="PF00126">
    <property type="entry name" value="HTH_1"/>
    <property type="match status" value="1"/>
</dbReference>
<gene>
    <name evidence="2" type="ORF">LS72_001030</name>
</gene>
<dbReference type="RefSeq" id="WP_052087258.1">
    <property type="nucleotide sequence ID" value="NZ_JRPC02000002.1"/>
</dbReference>